<protein>
    <submittedName>
        <fullName evidence="2">Uncharacterized protein</fullName>
    </submittedName>
</protein>
<dbReference type="AlphaFoldDB" id="A0A941ATD1"/>
<comment type="caution">
    <text evidence="2">The sequence shown here is derived from an EMBL/GenBank/DDBJ whole genome shotgun (WGS) entry which is preliminary data.</text>
</comment>
<accession>A0A941ATD1</accession>
<keyword evidence="3" id="KW-1185">Reference proteome</keyword>
<organism evidence="2 3">
    <name type="scientific">Halalkalibacter suaedae</name>
    <dbReference type="NCBI Taxonomy" id="2822140"/>
    <lineage>
        <taxon>Bacteria</taxon>
        <taxon>Bacillati</taxon>
        <taxon>Bacillota</taxon>
        <taxon>Bacilli</taxon>
        <taxon>Bacillales</taxon>
        <taxon>Bacillaceae</taxon>
        <taxon>Halalkalibacter</taxon>
    </lineage>
</organism>
<keyword evidence="1" id="KW-0812">Transmembrane</keyword>
<dbReference type="Proteomes" id="UP000678228">
    <property type="component" value="Unassembled WGS sequence"/>
</dbReference>
<keyword evidence="1" id="KW-1133">Transmembrane helix</keyword>
<gene>
    <name evidence="2" type="ORF">J7W16_09900</name>
</gene>
<dbReference type="EMBL" id="JAGKSQ010000003">
    <property type="protein sequence ID" value="MBP3951449.1"/>
    <property type="molecule type" value="Genomic_DNA"/>
</dbReference>
<feature type="transmembrane region" description="Helical" evidence="1">
    <location>
        <begin position="42"/>
        <end position="62"/>
    </location>
</feature>
<proteinExistence type="predicted"/>
<reference evidence="2" key="1">
    <citation type="submission" date="2021-03" db="EMBL/GenBank/DDBJ databases">
        <title>Bacillus suaedae sp. nov., isolated from Suaeda aralocaspica.</title>
        <authorList>
            <person name="Lei R.F.R."/>
        </authorList>
    </citation>
    <scope>NUCLEOTIDE SEQUENCE</scope>
    <source>
        <strain evidence="2">YZJH907-2</strain>
    </source>
</reference>
<sequence length="63" mass="7097">MEALILFLISICLLTTYGLIYVASRLIKERRKELNDPFYRISLLFLAILVASGSCAAVLIIYS</sequence>
<evidence type="ECO:0000256" key="1">
    <source>
        <dbReference type="SAM" id="Phobius"/>
    </source>
</evidence>
<evidence type="ECO:0000313" key="3">
    <source>
        <dbReference type="Proteomes" id="UP000678228"/>
    </source>
</evidence>
<evidence type="ECO:0000313" key="2">
    <source>
        <dbReference type="EMBL" id="MBP3951449.1"/>
    </source>
</evidence>
<name>A0A941ATD1_9BACI</name>
<dbReference type="RefSeq" id="WP_210597130.1">
    <property type="nucleotide sequence ID" value="NZ_JAGKSQ010000003.1"/>
</dbReference>
<keyword evidence="1" id="KW-0472">Membrane</keyword>